<accession>A0A9J6GCQ4</accession>
<proteinExistence type="predicted"/>
<name>A0A9J6GCQ4_HAELO</name>
<organism evidence="1 2">
    <name type="scientific">Haemaphysalis longicornis</name>
    <name type="common">Bush tick</name>
    <dbReference type="NCBI Taxonomy" id="44386"/>
    <lineage>
        <taxon>Eukaryota</taxon>
        <taxon>Metazoa</taxon>
        <taxon>Ecdysozoa</taxon>
        <taxon>Arthropoda</taxon>
        <taxon>Chelicerata</taxon>
        <taxon>Arachnida</taxon>
        <taxon>Acari</taxon>
        <taxon>Parasitiformes</taxon>
        <taxon>Ixodida</taxon>
        <taxon>Ixodoidea</taxon>
        <taxon>Ixodidae</taxon>
        <taxon>Haemaphysalinae</taxon>
        <taxon>Haemaphysalis</taxon>
    </lineage>
</organism>
<gene>
    <name evidence="1" type="ORF">HPB48_009703</name>
</gene>
<dbReference type="OrthoDB" id="6774129at2759"/>
<sequence length="234" mass="26249">MKSLKKKLADDNLSLLDVGECWLHKVHNAFSHGLDSFAVEVESAVVDAYYFFKHSSVQSSHLKEQQKVLGLPETVFLRHVSSRWLSLMPALERLLEQLPALKSVLAAEAPVRSSGSIKERLRKNISNKEFHAKALFVKNAAETFAKFLTLFQKSEPLICILHSECVTLLKKVLGRFLRLDAFQNMSGHQLATLDIESSQNWKANVELGADTEAAMVSWSAEEKRHSGLGHEHST</sequence>
<dbReference type="OMA" id="SEPLICI"/>
<reference evidence="1 2" key="1">
    <citation type="journal article" date="2020" name="Cell">
        <title>Large-Scale Comparative Analyses of Tick Genomes Elucidate Their Genetic Diversity and Vector Capacities.</title>
        <authorList>
            <consortium name="Tick Genome and Microbiome Consortium (TIGMIC)"/>
            <person name="Jia N."/>
            <person name="Wang J."/>
            <person name="Shi W."/>
            <person name="Du L."/>
            <person name="Sun Y."/>
            <person name="Zhan W."/>
            <person name="Jiang J.F."/>
            <person name="Wang Q."/>
            <person name="Zhang B."/>
            <person name="Ji P."/>
            <person name="Bell-Sakyi L."/>
            <person name="Cui X.M."/>
            <person name="Yuan T.T."/>
            <person name="Jiang B.G."/>
            <person name="Yang W.F."/>
            <person name="Lam T.T."/>
            <person name="Chang Q.C."/>
            <person name="Ding S.J."/>
            <person name="Wang X.J."/>
            <person name="Zhu J.G."/>
            <person name="Ruan X.D."/>
            <person name="Zhao L."/>
            <person name="Wei J.T."/>
            <person name="Ye R.Z."/>
            <person name="Que T.C."/>
            <person name="Du C.H."/>
            <person name="Zhou Y.H."/>
            <person name="Cheng J.X."/>
            <person name="Dai P.F."/>
            <person name="Guo W.B."/>
            <person name="Han X.H."/>
            <person name="Huang E.J."/>
            <person name="Li L.F."/>
            <person name="Wei W."/>
            <person name="Gao Y.C."/>
            <person name="Liu J.Z."/>
            <person name="Shao H.Z."/>
            <person name="Wang X."/>
            <person name="Wang C.C."/>
            <person name="Yang T.C."/>
            <person name="Huo Q.B."/>
            <person name="Li W."/>
            <person name="Chen H.Y."/>
            <person name="Chen S.E."/>
            <person name="Zhou L.G."/>
            <person name="Ni X.B."/>
            <person name="Tian J.H."/>
            <person name="Sheng Y."/>
            <person name="Liu T."/>
            <person name="Pan Y.S."/>
            <person name="Xia L.Y."/>
            <person name="Li J."/>
            <person name="Zhao F."/>
            <person name="Cao W.C."/>
        </authorList>
    </citation>
    <scope>NUCLEOTIDE SEQUENCE [LARGE SCALE GENOMIC DNA]</scope>
    <source>
        <strain evidence="1">HaeL-2018</strain>
    </source>
</reference>
<dbReference type="PANTHER" id="PTHR37162:SF6">
    <property type="entry name" value="BED-TYPE DOMAIN-CONTAINING PROTEIN"/>
    <property type="match status" value="1"/>
</dbReference>
<dbReference type="EMBL" id="JABSTR010000005">
    <property type="protein sequence ID" value="KAH9372164.1"/>
    <property type="molecule type" value="Genomic_DNA"/>
</dbReference>
<dbReference type="PANTHER" id="PTHR37162">
    <property type="entry name" value="HAT FAMILY DIMERISATION DOMAINCONTAINING PROTEIN-RELATED"/>
    <property type="match status" value="1"/>
</dbReference>
<keyword evidence="2" id="KW-1185">Reference proteome</keyword>
<dbReference type="SUPFAM" id="SSF53098">
    <property type="entry name" value="Ribonuclease H-like"/>
    <property type="match status" value="1"/>
</dbReference>
<protein>
    <submittedName>
        <fullName evidence="1">Uncharacterized protein</fullName>
    </submittedName>
</protein>
<dbReference type="AlphaFoldDB" id="A0A9J6GCQ4"/>
<dbReference type="VEuPathDB" id="VectorBase:HLOH_062733"/>
<dbReference type="Proteomes" id="UP000821853">
    <property type="component" value="Chromosome 3"/>
</dbReference>
<dbReference type="InterPro" id="IPR012337">
    <property type="entry name" value="RNaseH-like_sf"/>
</dbReference>
<evidence type="ECO:0000313" key="2">
    <source>
        <dbReference type="Proteomes" id="UP000821853"/>
    </source>
</evidence>
<comment type="caution">
    <text evidence="1">The sequence shown here is derived from an EMBL/GenBank/DDBJ whole genome shotgun (WGS) entry which is preliminary data.</text>
</comment>
<evidence type="ECO:0000313" key="1">
    <source>
        <dbReference type="EMBL" id="KAH9372164.1"/>
    </source>
</evidence>